<keyword evidence="3" id="KW-1185">Reference proteome</keyword>
<dbReference type="Proteomes" id="UP000266234">
    <property type="component" value="Unassembled WGS sequence"/>
</dbReference>
<feature type="chain" id="PRO_5017392593" evidence="1">
    <location>
        <begin position="18"/>
        <end position="284"/>
    </location>
</feature>
<comment type="caution">
    <text evidence="2">The sequence shown here is derived from an EMBL/GenBank/DDBJ whole genome shotgun (WGS) entry which is preliminary data.</text>
</comment>
<evidence type="ECO:0000256" key="1">
    <source>
        <dbReference type="SAM" id="SignalP"/>
    </source>
</evidence>
<protein>
    <submittedName>
        <fullName evidence="2">Uncharacterized protein</fullName>
    </submittedName>
</protein>
<evidence type="ECO:0000313" key="3">
    <source>
        <dbReference type="Proteomes" id="UP000266234"/>
    </source>
</evidence>
<proteinExistence type="predicted"/>
<feature type="signal peptide" evidence="1">
    <location>
        <begin position="1"/>
        <end position="17"/>
    </location>
</feature>
<dbReference type="AlphaFoldDB" id="A0A395SA04"/>
<reference evidence="2 3" key="1">
    <citation type="journal article" date="2018" name="PLoS Pathog.">
        <title>Evolution of structural diversity of trichothecenes, a family of toxins produced by plant pathogenic and entomopathogenic fungi.</title>
        <authorList>
            <person name="Proctor R.H."/>
            <person name="McCormick S.P."/>
            <person name="Kim H.S."/>
            <person name="Cardoza R.E."/>
            <person name="Stanley A.M."/>
            <person name="Lindo L."/>
            <person name="Kelly A."/>
            <person name="Brown D.W."/>
            <person name="Lee T."/>
            <person name="Vaughan M.M."/>
            <person name="Alexander N.J."/>
            <person name="Busman M."/>
            <person name="Gutierrez S."/>
        </authorList>
    </citation>
    <scope>NUCLEOTIDE SEQUENCE [LARGE SCALE GENOMIC DNA]</scope>
    <source>
        <strain evidence="2 3">NRRL 20695</strain>
    </source>
</reference>
<accession>A0A395SA04</accession>
<dbReference type="OrthoDB" id="3878372at2759"/>
<sequence length="284" mass="31833">MKLSLTLVTFNFLAVLAAPQINPRQNDVPKCEDGGHAEHLKTYDSGFTMSIDAEHGADVVSTTPILLALSKPNLGTSTVHRDFTVLHRSGEHSPGNMTISFFTDDQDCESSNTITPVLTTRDTPTELICFNLTDTFSPGNKTVSGYQKALRPWEDRTSNISYYVQQNNFDSSANYTQVRYELPGNKAGETSPWVLWVYPHLNCETEVKGVDNYEYPWYEVDCQTEEGGECQELKYPIKSFAILDGDRKGECKTWAQLGTATETFSWNTRLFHAMVAIAVTFLIL</sequence>
<keyword evidence="1" id="KW-0732">Signal</keyword>
<evidence type="ECO:0000313" key="2">
    <source>
        <dbReference type="EMBL" id="RGP69243.1"/>
    </source>
</evidence>
<name>A0A395SA04_9HYPO</name>
<dbReference type="EMBL" id="PXOG01000185">
    <property type="protein sequence ID" value="RGP69243.1"/>
    <property type="molecule type" value="Genomic_DNA"/>
</dbReference>
<organism evidence="2 3">
    <name type="scientific">Fusarium longipes</name>
    <dbReference type="NCBI Taxonomy" id="694270"/>
    <lineage>
        <taxon>Eukaryota</taxon>
        <taxon>Fungi</taxon>
        <taxon>Dikarya</taxon>
        <taxon>Ascomycota</taxon>
        <taxon>Pezizomycotina</taxon>
        <taxon>Sordariomycetes</taxon>
        <taxon>Hypocreomycetidae</taxon>
        <taxon>Hypocreales</taxon>
        <taxon>Nectriaceae</taxon>
        <taxon>Fusarium</taxon>
    </lineage>
</organism>
<dbReference type="STRING" id="694270.A0A395SA04"/>
<gene>
    <name evidence="2" type="ORF">FLONG3_7879</name>
</gene>